<name>A0A2U1B3D6_9BACT</name>
<dbReference type="EMBL" id="QEKI01000002">
    <property type="protein sequence ID" value="PVY43185.1"/>
    <property type="molecule type" value="Genomic_DNA"/>
</dbReference>
<sequence>MQYIWSKGMNALNYSTKIYPKYQAPMVYNFNTYTIFAPINTLLHEPGYQRFF</sequence>
<keyword evidence="2" id="KW-1185">Reference proteome</keyword>
<gene>
    <name evidence="1" type="ORF">C8E01_102363</name>
</gene>
<proteinExistence type="predicted"/>
<organism evidence="1 2">
    <name type="scientific">Pontibacter virosus</name>
    <dbReference type="NCBI Taxonomy" id="1765052"/>
    <lineage>
        <taxon>Bacteria</taxon>
        <taxon>Pseudomonadati</taxon>
        <taxon>Bacteroidota</taxon>
        <taxon>Cytophagia</taxon>
        <taxon>Cytophagales</taxon>
        <taxon>Hymenobacteraceae</taxon>
        <taxon>Pontibacter</taxon>
    </lineage>
</organism>
<evidence type="ECO:0000313" key="1">
    <source>
        <dbReference type="EMBL" id="PVY43185.1"/>
    </source>
</evidence>
<accession>A0A2U1B3D6</accession>
<dbReference type="Proteomes" id="UP000245466">
    <property type="component" value="Unassembled WGS sequence"/>
</dbReference>
<reference evidence="1 2" key="1">
    <citation type="submission" date="2018-04" db="EMBL/GenBank/DDBJ databases">
        <title>Genomic Encyclopedia of Type Strains, Phase IV (KMG-IV): sequencing the most valuable type-strain genomes for metagenomic binning, comparative biology and taxonomic classification.</title>
        <authorList>
            <person name="Goeker M."/>
        </authorList>
    </citation>
    <scope>NUCLEOTIDE SEQUENCE [LARGE SCALE GENOMIC DNA]</scope>
    <source>
        <strain evidence="1 2">DSM 100231</strain>
    </source>
</reference>
<comment type="caution">
    <text evidence="1">The sequence shown here is derived from an EMBL/GenBank/DDBJ whole genome shotgun (WGS) entry which is preliminary data.</text>
</comment>
<protein>
    <submittedName>
        <fullName evidence="1">Uncharacterized protein</fullName>
    </submittedName>
</protein>
<dbReference type="AlphaFoldDB" id="A0A2U1B3D6"/>
<evidence type="ECO:0000313" key="2">
    <source>
        <dbReference type="Proteomes" id="UP000245466"/>
    </source>
</evidence>